<sequence length="374" mass="42617">MFATKDCSKSLESCLRCDETGFKCLKCKHLIVFETRNCVKSCPMGYTSQWSTYDDYMGQICVETSFAASLGFTGETSAVLVGSLTGLILCLGALLGGCIYIRRRRIKALATMDENSDSTMIMTPLHQQGEFLREISLLRHEAPVFLSMLNETRRQVREIARTKLTNNKRDSASQAYRPVLRDLYVILILLNKPEEKITNPPQDWRKLISWGERVLKRYKRQHNLDAPVGQLVTFLDVPEQQHQNGSRVSLFQPYCTLSTVSTNTLTSTVSRKLKNALNSKSDGGVKEEPKETSLLKENLNGSNGTTYPLPGDDISFSNLNRFSYRENNFDNWDEDHTILAEWSASQEYSFEDDFIRLGFRPQDEITTELSLVRR</sequence>
<dbReference type="HOGENOM" id="CLU_056245_0_0_1"/>
<proteinExistence type="predicted"/>
<keyword evidence="1" id="KW-0812">Transmembrane</keyword>
<dbReference type="EMBL" id="DS235115">
    <property type="protein sequence ID" value="EEB12165.1"/>
    <property type="molecule type" value="Genomic_DNA"/>
</dbReference>
<reference evidence="2" key="2">
    <citation type="submission" date="2007-04" db="EMBL/GenBank/DDBJ databases">
        <title>The genome of the human body louse.</title>
        <authorList>
            <consortium name="The Human Body Louse Genome Consortium"/>
            <person name="Kirkness E."/>
            <person name="Walenz B."/>
            <person name="Hass B."/>
            <person name="Bruggner R."/>
            <person name="Strausberg R."/>
        </authorList>
    </citation>
    <scope>NUCLEOTIDE SEQUENCE</scope>
    <source>
        <strain evidence="2">USDA</strain>
    </source>
</reference>
<evidence type="ECO:0000313" key="4">
    <source>
        <dbReference type="Proteomes" id="UP000009046"/>
    </source>
</evidence>
<dbReference type="InterPro" id="IPR006212">
    <property type="entry name" value="Furin_repeat"/>
</dbReference>
<dbReference type="VEuPathDB" id="VectorBase:PHUM160600"/>
<keyword evidence="1" id="KW-0472">Membrane</keyword>
<dbReference type="eggNOG" id="ENOG502S0UR">
    <property type="taxonomic scope" value="Eukaryota"/>
</dbReference>
<keyword evidence="4" id="KW-1185">Reference proteome</keyword>
<evidence type="ECO:0000313" key="3">
    <source>
        <dbReference type="EnsemblMetazoa" id="PHUM160600-PA"/>
    </source>
</evidence>
<dbReference type="RefSeq" id="XP_002424903.1">
    <property type="nucleotide sequence ID" value="XM_002424858.1"/>
</dbReference>
<dbReference type="Proteomes" id="UP000009046">
    <property type="component" value="Unassembled WGS sequence"/>
</dbReference>
<accession>E0VFK9</accession>
<dbReference type="GeneID" id="8236555"/>
<dbReference type="InterPro" id="IPR009030">
    <property type="entry name" value="Growth_fac_rcpt_cys_sf"/>
</dbReference>
<dbReference type="CTD" id="8236555"/>
<dbReference type="KEGG" id="phu:Phum_PHUM160600"/>
<organism>
    <name type="scientific">Pediculus humanus subsp. corporis</name>
    <name type="common">Body louse</name>
    <dbReference type="NCBI Taxonomy" id="121224"/>
    <lineage>
        <taxon>Eukaryota</taxon>
        <taxon>Metazoa</taxon>
        <taxon>Ecdysozoa</taxon>
        <taxon>Arthropoda</taxon>
        <taxon>Hexapoda</taxon>
        <taxon>Insecta</taxon>
        <taxon>Pterygota</taxon>
        <taxon>Neoptera</taxon>
        <taxon>Paraneoptera</taxon>
        <taxon>Psocodea</taxon>
        <taxon>Troctomorpha</taxon>
        <taxon>Phthiraptera</taxon>
        <taxon>Anoplura</taxon>
        <taxon>Pediculidae</taxon>
        <taxon>Pediculus</taxon>
    </lineage>
</organism>
<evidence type="ECO:0000256" key="1">
    <source>
        <dbReference type="SAM" id="Phobius"/>
    </source>
</evidence>
<dbReference type="STRING" id="121224.E0VFK9"/>
<dbReference type="AlphaFoldDB" id="E0VFK9"/>
<protein>
    <submittedName>
        <fullName evidence="2 3">Uncharacterized protein</fullName>
    </submittedName>
</protein>
<keyword evidence="1" id="KW-1133">Transmembrane helix</keyword>
<dbReference type="OrthoDB" id="7323052at2759"/>
<reference evidence="2" key="1">
    <citation type="submission" date="2007-04" db="EMBL/GenBank/DDBJ databases">
        <title>Annotation of Pediculus humanus corporis strain USDA.</title>
        <authorList>
            <person name="Kirkness E."/>
            <person name="Hannick L."/>
            <person name="Hass B."/>
            <person name="Bruggner R."/>
            <person name="Lawson D."/>
            <person name="Bidwell S."/>
            <person name="Joardar V."/>
            <person name="Caler E."/>
            <person name="Walenz B."/>
            <person name="Inman J."/>
            <person name="Schobel S."/>
            <person name="Galinsky K."/>
            <person name="Amedeo P."/>
            <person name="Strausberg R."/>
        </authorList>
    </citation>
    <scope>NUCLEOTIDE SEQUENCE</scope>
    <source>
        <strain evidence="2">USDA</strain>
    </source>
</reference>
<evidence type="ECO:0000313" key="2">
    <source>
        <dbReference type="EMBL" id="EEB12165.1"/>
    </source>
</evidence>
<dbReference type="EMBL" id="AAZO01001873">
    <property type="status" value="NOT_ANNOTATED_CDS"/>
    <property type="molecule type" value="Genomic_DNA"/>
</dbReference>
<name>E0VFK9_PEDHC</name>
<dbReference type="EnsemblMetazoa" id="PHUM160600-RA">
    <property type="protein sequence ID" value="PHUM160600-PA"/>
    <property type="gene ID" value="PHUM160600"/>
</dbReference>
<gene>
    <name evidence="3" type="primary">8236555</name>
    <name evidence="2" type="ORF">Phum_PHUM160600</name>
</gene>
<feature type="transmembrane region" description="Helical" evidence="1">
    <location>
        <begin position="78"/>
        <end position="101"/>
    </location>
</feature>
<dbReference type="FunCoup" id="E0VFK9">
    <property type="interactions" value="50"/>
</dbReference>
<dbReference type="OMA" id="EYMGRIC"/>
<dbReference type="SUPFAM" id="SSF57184">
    <property type="entry name" value="Growth factor receptor domain"/>
    <property type="match status" value="1"/>
</dbReference>
<reference evidence="3" key="3">
    <citation type="submission" date="2021-02" db="UniProtKB">
        <authorList>
            <consortium name="EnsemblMetazoa"/>
        </authorList>
    </citation>
    <scope>IDENTIFICATION</scope>
    <source>
        <strain evidence="3">USDA</strain>
    </source>
</reference>
<dbReference type="CDD" id="cd00064">
    <property type="entry name" value="FU"/>
    <property type="match status" value="1"/>
</dbReference>
<dbReference type="InParanoid" id="E0VFK9"/>